<evidence type="ECO:0000256" key="7">
    <source>
        <dbReference type="RuleBase" id="RU363032"/>
    </source>
</evidence>
<protein>
    <submittedName>
        <fullName evidence="9">Carbohydrate ABC transporter membrane protein 1 (CUT1 family)</fullName>
    </submittedName>
</protein>
<dbReference type="PANTHER" id="PTHR43005">
    <property type="entry name" value="BLR7065 PROTEIN"/>
    <property type="match status" value="1"/>
</dbReference>
<evidence type="ECO:0000256" key="6">
    <source>
        <dbReference type="ARBA" id="ARBA00023136"/>
    </source>
</evidence>
<reference evidence="9 10" key="1">
    <citation type="submission" date="2019-03" db="EMBL/GenBank/DDBJ databases">
        <title>Genomic Encyclopedia of Type Strains, Phase IV (KMG-IV): sequencing the most valuable type-strain genomes for metagenomic binning, comparative biology and taxonomic classification.</title>
        <authorList>
            <person name="Goeker M."/>
        </authorList>
    </citation>
    <scope>NUCLEOTIDE SEQUENCE [LARGE SCALE GENOMIC DNA]</scope>
    <source>
        <strain evidence="9 10">LX-B</strain>
    </source>
</reference>
<dbReference type="InterPro" id="IPR035906">
    <property type="entry name" value="MetI-like_sf"/>
</dbReference>
<evidence type="ECO:0000313" key="10">
    <source>
        <dbReference type="Proteomes" id="UP000295008"/>
    </source>
</evidence>
<evidence type="ECO:0000256" key="3">
    <source>
        <dbReference type="ARBA" id="ARBA00022475"/>
    </source>
</evidence>
<accession>A0A4R1RIV9</accession>
<keyword evidence="6 7" id="KW-0472">Membrane</keyword>
<evidence type="ECO:0000256" key="2">
    <source>
        <dbReference type="ARBA" id="ARBA00022448"/>
    </source>
</evidence>
<sequence length="306" mass="33711">MKLASDDYRNCSAKERRGLGESPVPWLAPLFVMLLLVFIYPLFEVVRFSFTNARIGQLNYSYTIESFLVFFRDQGFSDMLRVTGVFVTFSVLCQLLLGFLIAFSVTEGEKLHLKGTVLIRTIVLMSMVIPGAIIGIIWRMMYSEAPGGLLNYLLTMVGAGPVRFLSDPAIAVISATVANVWRGTAQSMILLYAGLKTVPVEIMEAAKVDGANAWQRLTNVTIPTIMPVVLINLILNTIYTFNTFDMIMALTGGGPGRSTEVLALGAYSQIFQMLNLGRGSAIAVFLLAINTVMAAVYYYFMKKSEA</sequence>
<feature type="transmembrane region" description="Helical" evidence="7">
    <location>
        <begin position="117"/>
        <end position="142"/>
    </location>
</feature>
<comment type="subcellular location">
    <subcellularLocation>
        <location evidence="1 7">Cell membrane</location>
        <topology evidence="1 7">Multi-pass membrane protein</topology>
    </subcellularLocation>
</comment>
<comment type="similarity">
    <text evidence="7">Belongs to the binding-protein-dependent transport system permease family.</text>
</comment>
<comment type="caution">
    <text evidence="9">The sequence shown here is derived from an EMBL/GenBank/DDBJ whole genome shotgun (WGS) entry which is preliminary data.</text>
</comment>
<dbReference type="PROSITE" id="PS50928">
    <property type="entry name" value="ABC_TM1"/>
    <property type="match status" value="1"/>
</dbReference>
<dbReference type="CDD" id="cd06261">
    <property type="entry name" value="TM_PBP2"/>
    <property type="match status" value="1"/>
</dbReference>
<dbReference type="AlphaFoldDB" id="A0A4R1RIV9"/>
<dbReference type="Pfam" id="PF00528">
    <property type="entry name" value="BPD_transp_1"/>
    <property type="match status" value="1"/>
</dbReference>
<evidence type="ECO:0000259" key="8">
    <source>
        <dbReference type="PROSITE" id="PS50928"/>
    </source>
</evidence>
<gene>
    <name evidence="9" type="ORF">EDC14_101659</name>
</gene>
<dbReference type="SUPFAM" id="SSF161098">
    <property type="entry name" value="MetI-like"/>
    <property type="match status" value="1"/>
</dbReference>
<evidence type="ECO:0000256" key="4">
    <source>
        <dbReference type="ARBA" id="ARBA00022692"/>
    </source>
</evidence>
<keyword evidence="4 7" id="KW-0812">Transmembrane</keyword>
<dbReference type="GO" id="GO:0005886">
    <property type="term" value="C:plasma membrane"/>
    <property type="evidence" value="ECO:0007669"/>
    <property type="project" value="UniProtKB-SubCell"/>
</dbReference>
<keyword evidence="10" id="KW-1185">Reference proteome</keyword>
<evidence type="ECO:0000256" key="5">
    <source>
        <dbReference type="ARBA" id="ARBA00022989"/>
    </source>
</evidence>
<dbReference type="PANTHER" id="PTHR43005:SF1">
    <property type="entry name" value="SPERMIDINE_PUTRESCINE TRANSPORT SYSTEM PERMEASE PROTEIN"/>
    <property type="match status" value="1"/>
</dbReference>
<feature type="transmembrane region" description="Helical" evidence="7">
    <location>
        <begin position="24"/>
        <end position="43"/>
    </location>
</feature>
<proteinExistence type="inferred from homology"/>
<feature type="transmembrane region" description="Helical" evidence="7">
    <location>
        <begin position="220"/>
        <end position="241"/>
    </location>
</feature>
<dbReference type="GO" id="GO:0055085">
    <property type="term" value="P:transmembrane transport"/>
    <property type="evidence" value="ECO:0007669"/>
    <property type="project" value="InterPro"/>
</dbReference>
<dbReference type="Gene3D" id="1.10.3720.10">
    <property type="entry name" value="MetI-like"/>
    <property type="match status" value="1"/>
</dbReference>
<keyword evidence="2 7" id="KW-0813">Transport</keyword>
<feature type="transmembrane region" description="Helical" evidence="7">
    <location>
        <begin position="85"/>
        <end position="105"/>
    </location>
</feature>
<dbReference type="InterPro" id="IPR000515">
    <property type="entry name" value="MetI-like"/>
</dbReference>
<feature type="transmembrane region" description="Helical" evidence="7">
    <location>
        <begin position="281"/>
        <end position="300"/>
    </location>
</feature>
<organism evidence="9 10">
    <name type="scientific">Hydrogenispora ethanolica</name>
    <dbReference type="NCBI Taxonomy" id="1082276"/>
    <lineage>
        <taxon>Bacteria</taxon>
        <taxon>Bacillati</taxon>
        <taxon>Bacillota</taxon>
        <taxon>Hydrogenispora</taxon>
    </lineage>
</organism>
<keyword evidence="5 7" id="KW-1133">Transmembrane helix</keyword>
<dbReference type="EMBL" id="SLUN01000016">
    <property type="protein sequence ID" value="TCL65929.1"/>
    <property type="molecule type" value="Genomic_DNA"/>
</dbReference>
<dbReference type="RefSeq" id="WP_132014889.1">
    <property type="nucleotide sequence ID" value="NZ_SLUN01000016.1"/>
</dbReference>
<dbReference type="Proteomes" id="UP000295008">
    <property type="component" value="Unassembled WGS sequence"/>
</dbReference>
<name>A0A4R1RIV9_HYDET</name>
<keyword evidence="3" id="KW-1003">Cell membrane</keyword>
<dbReference type="OrthoDB" id="9783714at2"/>
<evidence type="ECO:0000313" key="9">
    <source>
        <dbReference type="EMBL" id="TCL65929.1"/>
    </source>
</evidence>
<evidence type="ECO:0000256" key="1">
    <source>
        <dbReference type="ARBA" id="ARBA00004651"/>
    </source>
</evidence>
<feature type="domain" description="ABC transmembrane type-1" evidence="8">
    <location>
        <begin position="80"/>
        <end position="297"/>
    </location>
</feature>